<dbReference type="InterPro" id="IPR019845">
    <property type="entry name" value="Squalene/phytoene_synthase_CS"/>
</dbReference>
<proteinExistence type="predicted"/>
<dbReference type="SFLD" id="SFLDG01212">
    <property type="entry name" value="Phytoene_synthase_like"/>
    <property type="match status" value="1"/>
</dbReference>
<sequence length="316" mass="33318">MTWPDASRSGTSSDPYSALADRVAADVIAGYSTSFSLATRLLAAPVRREIRNLYAVVRIADEIVDGAASDAGASPDEVREILDDYEARVLTATGDGGTAAPGDGGATATGRTAAPFFTDPILHAWAGTAARCSINPEHMVAFFASMRADLEVTVHDADSLASYIHGSAEVIGLMCLDIFLAYEDTSADRAWLADGAVALGRAFQMVNFLRDLGADQDGLGRIYLPELTDGPLTGPTRDRILDDIEADLDTARERIAHLPGGARAGVAAAVALYAELAAEIRASDPDTLDTTRIRVSGPRKALVTAKAVARVRRRSS</sequence>
<evidence type="ECO:0000313" key="4">
    <source>
        <dbReference type="Proteomes" id="UP000823858"/>
    </source>
</evidence>
<dbReference type="Gene3D" id="1.10.600.10">
    <property type="entry name" value="Farnesyl Diphosphate Synthase"/>
    <property type="match status" value="1"/>
</dbReference>
<dbReference type="AlphaFoldDB" id="A0A9D2QEI1"/>
<reference evidence="3" key="1">
    <citation type="journal article" date="2021" name="PeerJ">
        <title>Extensive microbial diversity within the chicken gut microbiome revealed by metagenomics and culture.</title>
        <authorList>
            <person name="Gilroy R."/>
            <person name="Ravi A."/>
            <person name="Getino M."/>
            <person name="Pursley I."/>
            <person name="Horton D.L."/>
            <person name="Alikhan N.F."/>
            <person name="Baker D."/>
            <person name="Gharbi K."/>
            <person name="Hall N."/>
            <person name="Watson M."/>
            <person name="Adriaenssens E.M."/>
            <person name="Foster-Nyarko E."/>
            <person name="Jarju S."/>
            <person name="Secka A."/>
            <person name="Antonio M."/>
            <person name="Oren A."/>
            <person name="Chaudhuri R.R."/>
            <person name="La Ragione R."/>
            <person name="Hildebrand F."/>
            <person name="Pallen M.J."/>
        </authorList>
    </citation>
    <scope>NUCLEOTIDE SEQUENCE</scope>
    <source>
        <strain evidence="3">ChiHjej13B12-4958</strain>
    </source>
</reference>
<evidence type="ECO:0000313" key="3">
    <source>
        <dbReference type="EMBL" id="HJC85728.1"/>
    </source>
</evidence>
<gene>
    <name evidence="3" type="ORF">H9751_09315</name>
</gene>
<comment type="pathway">
    <text evidence="1">Carotenoid biosynthesis; phytoene biosynthesis.</text>
</comment>
<protein>
    <submittedName>
        <fullName evidence="3">Squalene/phytoene synthase family protein</fullName>
    </submittedName>
</protein>
<dbReference type="Proteomes" id="UP000823858">
    <property type="component" value="Unassembled WGS sequence"/>
</dbReference>
<dbReference type="PROSITE" id="PS01045">
    <property type="entry name" value="SQUALEN_PHYTOEN_SYN_2"/>
    <property type="match status" value="1"/>
</dbReference>
<keyword evidence="2" id="KW-0808">Transferase</keyword>
<evidence type="ECO:0000256" key="2">
    <source>
        <dbReference type="ARBA" id="ARBA00022679"/>
    </source>
</evidence>
<organism evidence="3 4">
    <name type="scientific">Candidatus Corynebacterium faecigallinarum</name>
    <dbReference type="NCBI Taxonomy" id="2838528"/>
    <lineage>
        <taxon>Bacteria</taxon>
        <taxon>Bacillati</taxon>
        <taxon>Actinomycetota</taxon>
        <taxon>Actinomycetes</taxon>
        <taxon>Mycobacteriales</taxon>
        <taxon>Corynebacteriaceae</taxon>
        <taxon>Corynebacterium</taxon>
    </lineage>
</organism>
<dbReference type="SUPFAM" id="SSF48576">
    <property type="entry name" value="Terpenoid synthases"/>
    <property type="match status" value="1"/>
</dbReference>
<dbReference type="InterPro" id="IPR002060">
    <property type="entry name" value="Squ/phyt_synthse"/>
</dbReference>
<dbReference type="GO" id="GO:0004311">
    <property type="term" value="F:geranylgeranyl diphosphate synthase activity"/>
    <property type="evidence" value="ECO:0007669"/>
    <property type="project" value="InterPro"/>
</dbReference>
<dbReference type="SFLD" id="SFLDG01018">
    <property type="entry name" value="Squalene/Phytoene_Synthase_Lik"/>
    <property type="match status" value="1"/>
</dbReference>
<accession>A0A9D2QEI1</accession>
<dbReference type="PANTHER" id="PTHR31480">
    <property type="entry name" value="BIFUNCTIONAL LYCOPENE CYCLASE/PHYTOENE SYNTHASE"/>
    <property type="match status" value="1"/>
</dbReference>
<dbReference type="InterPro" id="IPR044843">
    <property type="entry name" value="Trans_IPPS_bact-type"/>
</dbReference>
<reference evidence="3" key="2">
    <citation type="submission" date="2021-04" db="EMBL/GenBank/DDBJ databases">
        <authorList>
            <person name="Gilroy R."/>
        </authorList>
    </citation>
    <scope>NUCLEOTIDE SEQUENCE</scope>
    <source>
        <strain evidence="3">ChiHjej13B12-4958</strain>
    </source>
</reference>
<evidence type="ECO:0000256" key="1">
    <source>
        <dbReference type="ARBA" id="ARBA00004684"/>
    </source>
</evidence>
<comment type="caution">
    <text evidence="3">The sequence shown here is derived from an EMBL/GenBank/DDBJ whole genome shotgun (WGS) entry which is preliminary data.</text>
</comment>
<dbReference type="SFLD" id="SFLDS00005">
    <property type="entry name" value="Isoprenoid_Synthase_Type_I"/>
    <property type="match status" value="1"/>
</dbReference>
<dbReference type="EMBL" id="DWVP01000022">
    <property type="protein sequence ID" value="HJC85728.1"/>
    <property type="molecule type" value="Genomic_DNA"/>
</dbReference>
<dbReference type="GO" id="GO:0008299">
    <property type="term" value="P:isoprenoid biosynthetic process"/>
    <property type="evidence" value="ECO:0007669"/>
    <property type="project" value="UniProtKB-ARBA"/>
</dbReference>
<dbReference type="Pfam" id="PF00494">
    <property type="entry name" value="SQS_PSY"/>
    <property type="match status" value="2"/>
</dbReference>
<name>A0A9D2QEI1_9CORY</name>
<dbReference type="InterPro" id="IPR008949">
    <property type="entry name" value="Isoprenoid_synthase_dom_sf"/>
</dbReference>